<evidence type="ECO:0000256" key="2">
    <source>
        <dbReference type="ARBA" id="ARBA00008520"/>
    </source>
</evidence>
<evidence type="ECO:0000256" key="1">
    <source>
        <dbReference type="ARBA" id="ARBA00004196"/>
    </source>
</evidence>
<keyword evidence="7" id="KW-1185">Reference proteome</keyword>
<accession>A0ABV5AXE3</accession>
<comment type="caution">
    <text evidence="6">The sequence shown here is derived from an EMBL/GenBank/DDBJ whole genome shotgun (WGS) entry which is preliminary data.</text>
</comment>
<dbReference type="SUPFAM" id="SSF53850">
    <property type="entry name" value="Periplasmic binding protein-like II"/>
    <property type="match status" value="1"/>
</dbReference>
<comment type="similarity">
    <text evidence="2">Belongs to the bacterial solute-binding protein 1 family.</text>
</comment>
<organism evidence="6 7">
    <name type="scientific">Paenibacillus enshidis</name>
    <dbReference type="NCBI Taxonomy" id="1458439"/>
    <lineage>
        <taxon>Bacteria</taxon>
        <taxon>Bacillati</taxon>
        <taxon>Bacillota</taxon>
        <taxon>Bacilli</taxon>
        <taxon>Bacillales</taxon>
        <taxon>Paenibacillaceae</taxon>
        <taxon>Paenibacillus</taxon>
    </lineage>
</organism>
<evidence type="ECO:0000256" key="3">
    <source>
        <dbReference type="ARBA" id="ARBA00022448"/>
    </source>
</evidence>
<comment type="subcellular location">
    <subcellularLocation>
        <location evidence="1">Cell envelope</location>
    </subcellularLocation>
</comment>
<gene>
    <name evidence="6" type="ORF">ACE41H_18005</name>
</gene>
<feature type="signal peptide" evidence="5">
    <location>
        <begin position="1"/>
        <end position="23"/>
    </location>
</feature>
<dbReference type="CDD" id="cd14748">
    <property type="entry name" value="PBP2_UgpB"/>
    <property type="match status" value="1"/>
</dbReference>
<proteinExistence type="inferred from homology"/>
<evidence type="ECO:0000313" key="6">
    <source>
        <dbReference type="EMBL" id="MFB5268660.1"/>
    </source>
</evidence>
<dbReference type="Proteomes" id="UP001580346">
    <property type="component" value="Unassembled WGS sequence"/>
</dbReference>
<evidence type="ECO:0000313" key="7">
    <source>
        <dbReference type="Proteomes" id="UP001580346"/>
    </source>
</evidence>
<evidence type="ECO:0000256" key="5">
    <source>
        <dbReference type="SAM" id="SignalP"/>
    </source>
</evidence>
<dbReference type="PANTHER" id="PTHR43649:SF31">
    <property type="entry name" value="SN-GLYCEROL-3-PHOSPHATE-BINDING PERIPLASMIC PROTEIN UGPB"/>
    <property type="match status" value="1"/>
</dbReference>
<dbReference type="InterPro" id="IPR006059">
    <property type="entry name" value="SBP"/>
</dbReference>
<keyword evidence="4 5" id="KW-0732">Signal</keyword>
<dbReference type="InterPro" id="IPR050490">
    <property type="entry name" value="Bact_solute-bd_prot1"/>
</dbReference>
<evidence type="ECO:0000256" key="4">
    <source>
        <dbReference type="ARBA" id="ARBA00022729"/>
    </source>
</evidence>
<dbReference type="Gene3D" id="3.40.190.10">
    <property type="entry name" value="Periplasmic binding protein-like II"/>
    <property type="match status" value="1"/>
</dbReference>
<dbReference type="PROSITE" id="PS51257">
    <property type="entry name" value="PROKAR_LIPOPROTEIN"/>
    <property type="match status" value="1"/>
</dbReference>
<feature type="chain" id="PRO_5047498615" evidence="5">
    <location>
        <begin position="24"/>
        <end position="445"/>
    </location>
</feature>
<protein>
    <submittedName>
        <fullName evidence="6">ABC transporter substrate-binding protein</fullName>
    </submittedName>
</protein>
<dbReference type="EMBL" id="JBHHMI010000018">
    <property type="protein sequence ID" value="MFB5268660.1"/>
    <property type="molecule type" value="Genomic_DNA"/>
</dbReference>
<dbReference type="PANTHER" id="PTHR43649">
    <property type="entry name" value="ARABINOSE-BINDING PROTEIN-RELATED"/>
    <property type="match status" value="1"/>
</dbReference>
<dbReference type="Pfam" id="PF13416">
    <property type="entry name" value="SBP_bac_8"/>
    <property type="match status" value="1"/>
</dbReference>
<reference evidence="6 7" key="1">
    <citation type="submission" date="2024-09" db="EMBL/GenBank/DDBJ databases">
        <title>Paenibacillus zeirhizospherea sp. nov., isolated from surface of the maize (Zea mays) roots in a horticulture field, Hungary.</title>
        <authorList>
            <person name="Marton D."/>
            <person name="Farkas M."/>
            <person name="Bedics A."/>
            <person name="Toth E."/>
            <person name="Tancsics A."/>
            <person name="Boka K."/>
            <person name="Maroti G."/>
            <person name="Kriszt B."/>
            <person name="Cserhati M."/>
        </authorList>
    </citation>
    <scope>NUCLEOTIDE SEQUENCE [LARGE SCALE GENOMIC DNA]</scope>
    <source>
        <strain evidence="6 7">KCTC 33519</strain>
    </source>
</reference>
<sequence length="445" mass="48665">MFKMAKMKGILSGLLILSFIVLTACGGNQSTGAEATENRSAGEADGKPVEIEFWYGLGGKLGDEMKSLIDEFNASQDEVIVKPVVQGNYDETKQKLQAAIASGKVPAVALASDVAWAKNGYFASLDDFIAADDTFKADDFIPAFLNQGKVDGKQYFMPMYGTTQLLYYNKDMFAKAGITEEDIKTWEGMAEAAKKLAVKENGKTTVYGWEPMWGADNMIDATLSRGGRILSEDGKTVMFDSPEWIETWDAFRKWIFEDQIMAIHSGGQGWEYWYKTIDDVLQDKAAGYTGSSGDQGDLDFTKLAAAPQPGWEGHDPAPVASALQAGILAKASPEEQKAAYKWLTFFTKAENTAKWSMNTGYIAVRQSALEVPEFKKYSEQNPHSRQPLLQAQHASEPFIDPTGGKITDALKVAADKVQISNMPAEQALKEAKEAAQRALDQVTGG</sequence>
<dbReference type="RefSeq" id="WP_375356908.1">
    <property type="nucleotide sequence ID" value="NZ_JBHHMI010000018.1"/>
</dbReference>
<name>A0ABV5AXE3_9BACL</name>
<keyword evidence="3" id="KW-0813">Transport</keyword>